<dbReference type="Proteomes" id="UP000035009">
    <property type="component" value="Unassembled WGS sequence"/>
</dbReference>
<dbReference type="RefSeq" id="WP_008379809.1">
    <property type="nucleotide sequence ID" value="NZ_BAOP01000020.1"/>
</dbReference>
<dbReference type="eggNOG" id="ENOG5032VDB">
    <property type="taxonomic scope" value="Bacteria"/>
</dbReference>
<dbReference type="OrthoDB" id="1524134at2"/>
<keyword evidence="3" id="KW-1185">Reference proteome</keyword>
<dbReference type="AlphaFoldDB" id="M3TGR5"/>
<dbReference type="STRING" id="410332.SAMN04488550_1526"/>
<proteinExistence type="predicted"/>
<gene>
    <name evidence="2" type="ORF">GM1_020_00200</name>
</gene>
<evidence type="ECO:0000313" key="3">
    <source>
        <dbReference type="Proteomes" id="UP000035009"/>
    </source>
</evidence>
<reference evidence="2 3" key="1">
    <citation type="submission" date="2013-02" db="EMBL/GenBank/DDBJ databases">
        <title>Whole genome shotgun sequence of Gordonia malaquae NBRC 108250.</title>
        <authorList>
            <person name="Yoshida I."/>
            <person name="Hosoyama A."/>
            <person name="Tsuchikane K."/>
            <person name="Ando Y."/>
            <person name="Baba S."/>
            <person name="Ohji S."/>
            <person name="Hamada M."/>
            <person name="Tamura T."/>
            <person name="Yamazoe A."/>
            <person name="Yamazaki S."/>
            <person name="Fujita N."/>
        </authorList>
    </citation>
    <scope>NUCLEOTIDE SEQUENCE [LARGE SCALE GENOMIC DNA]</scope>
    <source>
        <strain evidence="2 3">NBRC 108250</strain>
    </source>
</reference>
<protein>
    <recommendedName>
        <fullName evidence="1">DUF6036 domain-containing protein</fullName>
    </recommendedName>
</protein>
<sequence length="200" mass="21729">MNDIEIRLAIAAACKAADTLVVVVGSQAILGSYSSDELPDEATRSREADATPWTQFVGASSEEEIAESISRINVGVGEFSPFHARHGFYVEGVHGSTVILAEDWDNRLVRFEATIDGGAYECVGWCLHPEDICVSKIIAGREHDREYVKALIDAGFVDVGTVRKRVLGPLSWGAHKPDSTAVTRAVRFLDWLAERGPDGT</sequence>
<dbReference type="EMBL" id="BAOP01000020">
    <property type="protein sequence ID" value="GAC80656.1"/>
    <property type="molecule type" value="Genomic_DNA"/>
</dbReference>
<evidence type="ECO:0000313" key="2">
    <source>
        <dbReference type="EMBL" id="GAC80656.1"/>
    </source>
</evidence>
<dbReference type="InterPro" id="IPR045792">
    <property type="entry name" value="DUF6036"/>
</dbReference>
<accession>M3TGR5</accession>
<evidence type="ECO:0000259" key="1">
    <source>
        <dbReference type="Pfam" id="PF19502"/>
    </source>
</evidence>
<feature type="domain" description="DUF6036" evidence="1">
    <location>
        <begin position="19"/>
        <end position="166"/>
    </location>
</feature>
<organism evidence="2 3">
    <name type="scientific">Gordonia malaquae NBRC 108250</name>
    <dbReference type="NCBI Taxonomy" id="1223542"/>
    <lineage>
        <taxon>Bacteria</taxon>
        <taxon>Bacillati</taxon>
        <taxon>Actinomycetota</taxon>
        <taxon>Actinomycetes</taxon>
        <taxon>Mycobacteriales</taxon>
        <taxon>Gordoniaceae</taxon>
        <taxon>Gordonia</taxon>
    </lineage>
</organism>
<name>M3TGR5_GORML</name>
<dbReference type="Pfam" id="PF19502">
    <property type="entry name" value="DUF6036"/>
    <property type="match status" value="1"/>
</dbReference>
<comment type="caution">
    <text evidence="2">The sequence shown here is derived from an EMBL/GenBank/DDBJ whole genome shotgun (WGS) entry which is preliminary data.</text>
</comment>